<dbReference type="Pfam" id="PF00082">
    <property type="entry name" value="Peptidase_S8"/>
    <property type="match status" value="1"/>
</dbReference>
<feature type="domain" description="Inhibitor I9" evidence="8">
    <location>
        <begin position="7"/>
        <end position="84"/>
    </location>
</feature>
<dbReference type="STRING" id="4096.A0A1U7Y017"/>
<dbReference type="Pfam" id="PF05922">
    <property type="entry name" value="Inhibitor_I9"/>
    <property type="match status" value="1"/>
</dbReference>
<evidence type="ECO:0000256" key="5">
    <source>
        <dbReference type="ARBA" id="ARBA00022825"/>
    </source>
</evidence>
<dbReference type="InterPro" id="IPR000209">
    <property type="entry name" value="Peptidase_S8/S53_dom"/>
</dbReference>
<accession>A0A1U7Y017</accession>
<name>A0A1U7Y017_NICSY</name>
<dbReference type="eggNOG" id="ENOG502QRA7">
    <property type="taxonomic scope" value="Eukaryota"/>
</dbReference>
<evidence type="ECO:0000259" key="8">
    <source>
        <dbReference type="Pfam" id="PF05922"/>
    </source>
</evidence>
<evidence type="ECO:0000256" key="1">
    <source>
        <dbReference type="ARBA" id="ARBA00011073"/>
    </source>
</evidence>
<dbReference type="FunFam" id="3.30.70.80:FF:000002">
    <property type="entry name" value="Subtilisin-like protease SBT5.3"/>
    <property type="match status" value="1"/>
</dbReference>
<keyword evidence="2" id="KW-0645">Protease</keyword>
<reference evidence="9" key="1">
    <citation type="journal article" date="2013" name="Genome Biol.">
        <title>Reference genomes and transcriptomes of Nicotiana sylvestris and Nicotiana tomentosiformis.</title>
        <authorList>
            <person name="Sierro N."/>
            <person name="Battey J.N."/>
            <person name="Ouadi S."/>
            <person name="Bovet L."/>
            <person name="Goepfert S."/>
            <person name="Bakaher N."/>
            <person name="Peitsch M.C."/>
            <person name="Ivanov N.V."/>
        </authorList>
    </citation>
    <scope>NUCLEOTIDE SEQUENCE [LARGE SCALE GENOMIC DNA]</scope>
</reference>
<reference evidence="10" key="2">
    <citation type="submission" date="2025-08" db="UniProtKB">
        <authorList>
            <consortium name="RefSeq"/>
        </authorList>
    </citation>
    <scope>IDENTIFICATION</scope>
    <source>
        <tissue evidence="10">Leaf</tissue>
    </source>
</reference>
<dbReference type="InterPro" id="IPR037045">
    <property type="entry name" value="S8pro/Inhibitor_I9_sf"/>
</dbReference>
<dbReference type="RefSeq" id="XP_009792574.1">
    <property type="nucleotide sequence ID" value="XM_009794272.1"/>
</dbReference>
<evidence type="ECO:0000313" key="9">
    <source>
        <dbReference type="Proteomes" id="UP000189701"/>
    </source>
</evidence>
<dbReference type="GO" id="GO:0006508">
    <property type="term" value="P:proteolysis"/>
    <property type="evidence" value="ECO:0007669"/>
    <property type="project" value="UniProtKB-KW"/>
</dbReference>
<dbReference type="InterPro" id="IPR045051">
    <property type="entry name" value="SBT"/>
</dbReference>
<keyword evidence="3" id="KW-0732">Signal</keyword>
<keyword evidence="5" id="KW-0720">Serine protease</keyword>
<dbReference type="PANTHER" id="PTHR10795">
    <property type="entry name" value="PROPROTEIN CONVERTASE SUBTILISIN/KEXIN"/>
    <property type="match status" value="1"/>
</dbReference>
<evidence type="ECO:0000259" key="7">
    <source>
        <dbReference type="Pfam" id="PF00082"/>
    </source>
</evidence>
<proteinExistence type="inferred from homology"/>
<dbReference type="SUPFAM" id="SSF52743">
    <property type="entry name" value="Subtilisin-like"/>
    <property type="match status" value="1"/>
</dbReference>
<sequence>MFKVQEYIVYMGDTPKGDLSATSMHTSILQEALGSNGRASECLMYSYKRSFNGFAAKPTEEEKKRIANMEAVVSVFPNGRKELHTTRSWDFLGFPQEVIRRTNVESDLIIGMLDTGIWPESESFNDEDFVAPPSKWKGSCQASANFTCNTKIIGAKYYQVNGEFPPGDIQSARDTEGHGSHTASTAAGRSVRRASLYGLGSGTARGGVPSARIAVYKICWSDGCSDADILAAFDDAIADGVDIISLSVGGSLPYEYFEDSIAIGAFHSMKNGILTSNSAGNSGPDPQTVTNLSPWSLSVAASTIDRRFVTEVQLGNGEVYEVITDVYI</sequence>
<protein>
    <submittedName>
        <fullName evidence="10">Cucumisin-like</fullName>
    </submittedName>
</protein>
<dbReference type="Gene3D" id="3.30.70.80">
    <property type="entry name" value="Peptidase S8 propeptide/proteinase inhibitor I9"/>
    <property type="match status" value="1"/>
</dbReference>
<evidence type="ECO:0000256" key="3">
    <source>
        <dbReference type="ARBA" id="ARBA00022729"/>
    </source>
</evidence>
<dbReference type="InterPro" id="IPR034197">
    <property type="entry name" value="Peptidases_S8_3"/>
</dbReference>
<dbReference type="InterPro" id="IPR036852">
    <property type="entry name" value="Peptidase_S8/S53_dom_sf"/>
</dbReference>
<evidence type="ECO:0000256" key="6">
    <source>
        <dbReference type="PROSITE-ProRule" id="PRU01240"/>
    </source>
</evidence>
<keyword evidence="9" id="KW-1185">Reference proteome</keyword>
<comment type="similarity">
    <text evidence="1 6">Belongs to the peptidase S8 family.</text>
</comment>
<organism evidence="9 10">
    <name type="scientific">Nicotiana sylvestris</name>
    <name type="common">Wood tobacco</name>
    <name type="synonym">South American tobacco</name>
    <dbReference type="NCBI Taxonomy" id="4096"/>
    <lineage>
        <taxon>Eukaryota</taxon>
        <taxon>Viridiplantae</taxon>
        <taxon>Streptophyta</taxon>
        <taxon>Embryophyta</taxon>
        <taxon>Tracheophyta</taxon>
        <taxon>Spermatophyta</taxon>
        <taxon>Magnoliopsida</taxon>
        <taxon>eudicotyledons</taxon>
        <taxon>Gunneridae</taxon>
        <taxon>Pentapetalae</taxon>
        <taxon>asterids</taxon>
        <taxon>lamiids</taxon>
        <taxon>Solanales</taxon>
        <taxon>Solanaceae</taxon>
        <taxon>Nicotianoideae</taxon>
        <taxon>Nicotianeae</taxon>
        <taxon>Nicotiana</taxon>
    </lineage>
</organism>
<feature type="domain" description="Peptidase S8/S53" evidence="7">
    <location>
        <begin position="107"/>
        <end position="301"/>
    </location>
</feature>
<dbReference type="AlphaFoldDB" id="A0A1U7Y017"/>
<gene>
    <name evidence="10" type="primary">LOC104239597</name>
</gene>
<dbReference type="GO" id="GO:0004252">
    <property type="term" value="F:serine-type endopeptidase activity"/>
    <property type="evidence" value="ECO:0007669"/>
    <property type="project" value="InterPro"/>
</dbReference>
<comment type="caution">
    <text evidence="6">Lacks conserved residue(s) required for the propagation of feature annotation.</text>
</comment>
<dbReference type="OrthoDB" id="1305586at2759"/>
<dbReference type="CDD" id="cd04852">
    <property type="entry name" value="Peptidases_S8_3"/>
    <property type="match status" value="1"/>
</dbReference>
<dbReference type="Proteomes" id="UP000189701">
    <property type="component" value="Unplaced"/>
</dbReference>
<dbReference type="InterPro" id="IPR010259">
    <property type="entry name" value="S8pro/Inhibitor_I9"/>
</dbReference>
<dbReference type="PROSITE" id="PS51892">
    <property type="entry name" value="SUBTILASE"/>
    <property type="match status" value="1"/>
</dbReference>
<evidence type="ECO:0000313" key="10">
    <source>
        <dbReference type="RefSeq" id="XP_009792574.1"/>
    </source>
</evidence>
<evidence type="ECO:0000256" key="2">
    <source>
        <dbReference type="ARBA" id="ARBA00022670"/>
    </source>
</evidence>
<dbReference type="Gene3D" id="3.40.50.200">
    <property type="entry name" value="Peptidase S8/S53 domain"/>
    <property type="match status" value="1"/>
</dbReference>
<evidence type="ECO:0000256" key="4">
    <source>
        <dbReference type="ARBA" id="ARBA00022801"/>
    </source>
</evidence>
<keyword evidence="4" id="KW-0378">Hydrolase</keyword>